<dbReference type="GO" id="GO:0016787">
    <property type="term" value="F:hydrolase activity"/>
    <property type="evidence" value="ECO:0007669"/>
    <property type="project" value="UniProtKB-KW"/>
</dbReference>
<dbReference type="InterPro" id="IPR038718">
    <property type="entry name" value="SNF2-like_sf"/>
</dbReference>
<proteinExistence type="predicted"/>
<dbReference type="PANTHER" id="PTHR10799">
    <property type="entry name" value="SNF2/RAD54 HELICASE FAMILY"/>
    <property type="match status" value="1"/>
</dbReference>
<reference evidence="7" key="1">
    <citation type="journal article" date="2018" name="Nat. Microbiol.">
        <title>Leveraging single-cell genomics to expand the fungal tree of life.</title>
        <authorList>
            <person name="Ahrendt S.R."/>
            <person name="Quandt C.A."/>
            <person name="Ciobanu D."/>
            <person name="Clum A."/>
            <person name="Salamov A."/>
            <person name="Andreopoulos B."/>
            <person name="Cheng J.F."/>
            <person name="Woyke T."/>
            <person name="Pelin A."/>
            <person name="Henrissat B."/>
            <person name="Reynolds N.K."/>
            <person name="Benny G.L."/>
            <person name="Smith M.E."/>
            <person name="James T.Y."/>
            <person name="Grigoriev I.V."/>
        </authorList>
    </citation>
    <scope>NUCLEOTIDE SEQUENCE [LARGE SCALE GENOMIC DNA]</scope>
    <source>
        <strain evidence="7">Benny S71-1</strain>
    </source>
</reference>
<dbReference type="SMART" id="SM00490">
    <property type="entry name" value="HELICc"/>
    <property type="match status" value="1"/>
</dbReference>
<dbReference type="Proteomes" id="UP000278143">
    <property type="component" value="Unassembled WGS sequence"/>
</dbReference>
<evidence type="ECO:0000256" key="4">
    <source>
        <dbReference type="SAM" id="MobiDB-lite"/>
    </source>
</evidence>
<keyword evidence="2 6" id="KW-0378">Hydrolase</keyword>
<evidence type="ECO:0000313" key="6">
    <source>
        <dbReference type="EMBL" id="RKP23438.1"/>
    </source>
</evidence>
<gene>
    <name evidence="6" type="ORF">SYNPS1DRAFT_30815</name>
</gene>
<dbReference type="AlphaFoldDB" id="A0A4P9YUK0"/>
<dbReference type="EMBL" id="KZ990970">
    <property type="protein sequence ID" value="RKP23438.1"/>
    <property type="molecule type" value="Genomic_DNA"/>
</dbReference>
<dbReference type="GO" id="GO:0005524">
    <property type="term" value="F:ATP binding"/>
    <property type="evidence" value="ECO:0007669"/>
    <property type="project" value="InterPro"/>
</dbReference>
<dbReference type="Pfam" id="PF00176">
    <property type="entry name" value="SNF2-rel_dom"/>
    <property type="match status" value="1"/>
</dbReference>
<dbReference type="InterPro" id="IPR027417">
    <property type="entry name" value="P-loop_NTPase"/>
</dbReference>
<dbReference type="OrthoDB" id="5857104at2759"/>
<keyword evidence="1" id="KW-0547">Nucleotide-binding</keyword>
<dbReference type="InterPro" id="IPR000330">
    <property type="entry name" value="SNF2_N"/>
</dbReference>
<dbReference type="PROSITE" id="PS51194">
    <property type="entry name" value="HELICASE_CTER"/>
    <property type="match status" value="1"/>
</dbReference>
<feature type="domain" description="Helicase C-terminal" evidence="5">
    <location>
        <begin position="311"/>
        <end position="482"/>
    </location>
</feature>
<keyword evidence="3" id="KW-0067">ATP-binding</keyword>
<evidence type="ECO:0000256" key="3">
    <source>
        <dbReference type="ARBA" id="ARBA00022840"/>
    </source>
</evidence>
<dbReference type="InterPro" id="IPR049730">
    <property type="entry name" value="SNF2/RAD54-like_C"/>
</dbReference>
<dbReference type="InterPro" id="IPR001650">
    <property type="entry name" value="Helicase_C-like"/>
</dbReference>
<dbReference type="CDD" id="cd18793">
    <property type="entry name" value="SF2_C_SNF"/>
    <property type="match status" value="1"/>
</dbReference>
<evidence type="ECO:0000256" key="2">
    <source>
        <dbReference type="ARBA" id="ARBA00022801"/>
    </source>
</evidence>
<feature type="compositionally biased region" description="Basic and acidic residues" evidence="4">
    <location>
        <begin position="1"/>
        <end position="12"/>
    </location>
</feature>
<accession>A0A4P9YUK0</accession>
<feature type="region of interest" description="Disordered" evidence="4">
    <location>
        <begin position="1"/>
        <end position="56"/>
    </location>
</feature>
<evidence type="ECO:0000256" key="1">
    <source>
        <dbReference type="ARBA" id="ARBA00022741"/>
    </source>
</evidence>
<name>A0A4P9YUK0_9FUNG</name>
<keyword evidence="7" id="KW-1185">Reference proteome</keyword>
<dbReference type="Gene3D" id="3.40.50.10810">
    <property type="entry name" value="Tandem AAA-ATPase domain"/>
    <property type="match status" value="1"/>
</dbReference>
<dbReference type="Gene3D" id="3.40.50.300">
    <property type="entry name" value="P-loop containing nucleotide triphosphate hydrolases"/>
    <property type="match status" value="1"/>
</dbReference>
<dbReference type="SUPFAM" id="SSF52540">
    <property type="entry name" value="P-loop containing nucleoside triphosphate hydrolases"/>
    <property type="match status" value="2"/>
</dbReference>
<protein>
    <submittedName>
        <fullName evidence="6">P-loop containing nucleoside triphosphate hydrolase protein</fullName>
    </submittedName>
</protein>
<organism evidence="6 7">
    <name type="scientific">Syncephalis pseudoplumigaleata</name>
    <dbReference type="NCBI Taxonomy" id="1712513"/>
    <lineage>
        <taxon>Eukaryota</taxon>
        <taxon>Fungi</taxon>
        <taxon>Fungi incertae sedis</taxon>
        <taxon>Zoopagomycota</taxon>
        <taxon>Zoopagomycotina</taxon>
        <taxon>Zoopagomycetes</taxon>
        <taxon>Zoopagales</taxon>
        <taxon>Piptocephalidaceae</taxon>
        <taxon>Syncephalis</taxon>
    </lineage>
</organism>
<sequence length="492" mass="55987">MAEEKEKEEAAPRRSTRSMQTEQADAPAPEPERMRKKRTATSGSRKRANDAQADYSLTDYVNAEELAKRGKTAASADDEHEPMAKGTAEHLGAATMQPSRSTRQPALISGGVLKEYQLAGMEWLVSLYENGLNGILATVQCIAFIAYLRERGVWGPYLITAPLSTLANWVCEFKRFAPKIPVILYHGTPDERQHLRNKKMRKLDPDTFPVVVTSYEMVMNDRNDDVYLQRLENSSDQLEEDGNELRRQRKEEAEKRSHAVKAVNRLHLQARLVQVLKVCNHPRLFTDEPLPHPLPRAMAKSLVAASGKMRLLDQLLPALFARGHRVLIFSQMTRMLDIIETWITEVKKWNTFRIDGAVKQEDRRHMIAEFNRDKSMKYPVFLLSTRSGGLGINLTAADTVILFDSDWNPQMDLQAQDRVHRIGQTRPVIIYRLVTANTLESRVLECATAKRKLEKLVIHRGRFRDALDRSTVSAPLGMKELAEILLENELEA</sequence>
<evidence type="ECO:0000259" key="5">
    <source>
        <dbReference type="PROSITE" id="PS51194"/>
    </source>
</evidence>
<evidence type="ECO:0000313" key="7">
    <source>
        <dbReference type="Proteomes" id="UP000278143"/>
    </source>
</evidence>
<feature type="non-terminal residue" evidence="6">
    <location>
        <position position="492"/>
    </location>
</feature>
<feature type="region of interest" description="Disordered" evidence="4">
    <location>
        <begin position="237"/>
        <end position="258"/>
    </location>
</feature>
<feature type="compositionally biased region" description="Basic and acidic residues" evidence="4">
    <location>
        <begin position="243"/>
        <end position="257"/>
    </location>
</feature>
<dbReference type="Pfam" id="PF00271">
    <property type="entry name" value="Helicase_C"/>
    <property type="match status" value="1"/>
</dbReference>